<name>A0ABX3FAJ5_9VIBR</name>
<evidence type="ECO:0000313" key="2">
    <source>
        <dbReference type="Proteomes" id="UP000186039"/>
    </source>
</evidence>
<evidence type="ECO:0000313" key="1">
    <source>
        <dbReference type="EMBL" id="OLQ85767.1"/>
    </source>
</evidence>
<keyword evidence="2" id="KW-1185">Reference proteome</keyword>
<sequence length="78" mass="9168">MKNLTIKTGRMFEQEQIIECVEMFRDDFEVVFNCTDESCSMLFNVSVLDIYGNEQIVKEEIVKAYDSGHYINGHMYLD</sequence>
<reference evidence="1 2" key="1">
    <citation type="submission" date="2016-09" db="EMBL/GenBank/DDBJ databases">
        <title>Genomic Taxonomy of the Vibrionaceae.</title>
        <authorList>
            <person name="Gonzalez-Castillo A."/>
            <person name="Gomez-Gil B."/>
            <person name="Enciso-Ibarra K."/>
        </authorList>
    </citation>
    <scope>NUCLEOTIDE SEQUENCE [LARGE SCALE GENOMIC DNA]</scope>
    <source>
        <strain evidence="1 2">CAIM 1902</strain>
    </source>
</reference>
<protein>
    <submittedName>
        <fullName evidence="1">Uncharacterized protein</fullName>
    </submittedName>
</protein>
<dbReference type="RefSeq" id="WP_075716152.1">
    <property type="nucleotide sequence ID" value="NZ_AP019655.1"/>
</dbReference>
<dbReference type="EMBL" id="MJMH01000217">
    <property type="protein sequence ID" value="OLQ85767.1"/>
    <property type="molecule type" value="Genomic_DNA"/>
</dbReference>
<dbReference type="Proteomes" id="UP000186039">
    <property type="component" value="Unassembled WGS sequence"/>
</dbReference>
<gene>
    <name evidence="1" type="ORF">BIY20_02960</name>
</gene>
<proteinExistence type="predicted"/>
<organism evidence="1 2">
    <name type="scientific">Vibrio panuliri</name>
    <dbReference type="NCBI Taxonomy" id="1381081"/>
    <lineage>
        <taxon>Bacteria</taxon>
        <taxon>Pseudomonadati</taxon>
        <taxon>Pseudomonadota</taxon>
        <taxon>Gammaproteobacteria</taxon>
        <taxon>Vibrionales</taxon>
        <taxon>Vibrionaceae</taxon>
        <taxon>Vibrio</taxon>
    </lineage>
</organism>
<accession>A0ABX3FAJ5</accession>
<comment type="caution">
    <text evidence="1">The sequence shown here is derived from an EMBL/GenBank/DDBJ whole genome shotgun (WGS) entry which is preliminary data.</text>
</comment>